<keyword evidence="3" id="KW-0808">Transferase</keyword>
<feature type="domain" description="Glycosyltransferase subfamily 4-like N-terminal" evidence="4">
    <location>
        <begin position="16"/>
        <end position="211"/>
    </location>
</feature>
<dbReference type="EMBL" id="JAUSVM010000001">
    <property type="protein sequence ID" value="MDQ0424617.1"/>
    <property type="molecule type" value="Genomic_DNA"/>
</dbReference>
<dbReference type="InterPro" id="IPR050194">
    <property type="entry name" value="Glycosyltransferase_grp1"/>
</dbReference>
<dbReference type="Proteomes" id="UP001240250">
    <property type="component" value="Unassembled WGS sequence"/>
</dbReference>
<gene>
    <name evidence="5" type="ORF">JO380_000998</name>
</gene>
<evidence type="ECO:0000259" key="4">
    <source>
        <dbReference type="Pfam" id="PF13579"/>
    </source>
</evidence>
<comment type="caution">
    <text evidence="5">The sequence shown here is derived from an EMBL/GenBank/DDBJ whole genome shotgun (WGS) entry which is preliminary data.</text>
</comment>
<protein>
    <recommendedName>
        <fullName evidence="1">D-inositol 3-phosphate glycosyltransferase</fullName>
    </recommendedName>
</protein>
<name>A0ABU0GH15_9CELL</name>
<dbReference type="SUPFAM" id="SSF53756">
    <property type="entry name" value="UDP-Glycosyltransferase/glycogen phosphorylase"/>
    <property type="match status" value="1"/>
</dbReference>
<dbReference type="PANTHER" id="PTHR45947">
    <property type="entry name" value="SULFOQUINOVOSYL TRANSFERASE SQD2"/>
    <property type="match status" value="1"/>
</dbReference>
<proteinExistence type="predicted"/>
<reference evidence="5 6" key="1">
    <citation type="submission" date="2023-07" db="EMBL/GenBank/DDBJ databases">
        <title>Sequencing the genomes of 1000 actinobacteria strains.</title>
        <authorList>
            <person name="Klenk H.-P."/>
        </authorList>
    </citation>
    <scope>NUCLEOTIDE SEQUENCE [LARGE SCALE GENOMIC DNA]</scope>
    <source>
        <strain evidence="5 6">DSM 14785</strain>
    </source>
</reference>
<evidence type="ECO:0000256" key="3">
    <source>
        <dbReference type="ARBA" id="ARBA00022679"/>
    </source>
</evidence>
<accession>A0ABU0GH15</accession>
<keyword evidence="2" id="KW-0328">Glycosyltransferase</keyword>
<organism evidence="5 6">
    <name type="scientific">Cellulomonas iranensis</name>
    <dbReference type="NCBI Taxonomy" id="76862"/>
    <lineage>
        <taxon>Bacteria</taxon>
        <taxon>Bacillati</taxon>
        <taxon>Actinomycetota</taxon>
        <taxon>Actinomycetes</taxon>
        <taxon>Micrococcales</taxon>
        <taxon>Cellulomonadaceae</taxon>
        <taxon>Cellulomonas</taxon>
    </lineage>
</organism>
<sequence length="410" mass="44331">MHVLLVTHHYAPETGAPQRRWSAFVRRFVDAGHRVTVLAPPPHYPSGRAGDLAPHDRVGTVTRGQHGETVVRVRFRTHDHRLVSRSVDQAVAATDSLVRAVARYAGRRDRPDVVIATAPGLPSIPAGMAVARLLRRPVVVEMRDAWPDLIGSSGMLGPGHGRGRRALATTAAHRAMTHLQRRADAVVTTTVSFAEVLRERGARRVEVVRNGTSVAHLDPLPPAVGPAGSLRVLYLGTLGRSQGLAAAVKAADVVRERGVDLVMRVVGTGADEAYLYDTARRLGAPVQFVGRVPQGDVRAHYAWADTSLVSLRDWGPFEWTVPSKLYEALAVGRHVTASIAGEAARIVTESDAGDVVAPQDPAALADLWTRLAEDRARLDVGLRGRRWVLDNADHDRLAAHYLELLGGLTT</sequence>
<keyword evidence="6" id="KW-1185">Reference proteome</keyword>
<dbReference type="PANTHER" id="PTHR45947:SF3">
    <property type="entry name" value="SULFOQUINOVOSYL TRANSFERASE SQD2"/>
    <property type="match status" value="1"/>
</dbReference>
<dbReference type="RefSeq" id="WP_070319643.1">
    <property type="nucleotide sequence ID" value="NZ_JAUSVM010000001.1"/>
</dbReference>
<evidence type="ECO:0000256" key="2">
    <source>
        <dbReference type="ARBA" id="ARBA00022676"/>
    </source>
</evidence>
<dbReference type="Pfam" id="PF13579">
    <property type="entry name" value="Glyco_trans_4_4"/>
    <property type="match status" value="1"/>
</dbReference>
<evidence type="ECO:0000313" key="6">
    <source>
        <dbReference type="Proteomes" id="UP001240250"/>
    </source>
</evidence>
<dbReference type="Pfam" id="PF13692">
    <property type="entry name" value="Glyco_trans_1_4"/>
    <property type="match status" value="1"/>
</dbReference>
<dbReference type="CDD" id="cd03794">
    <property type="entry name" value="GT4_WbuB-like"/>
    <property type="match status" value="1"/>
</dbReference>
<dbReference type="InterPro" id="IPR028098">
    <property type="entry name" value="Glyco_trans_4-like_N"/>
</dbReference>
<evidence type="ECO:0000256" key="1">
    <source>
        <dbReference type="ARBA" id="ARBA00021292"/>
    </source>
</evidence>
<evidence type="ECO:0000313" key="5">
    <source>
        <dbReference type="EMBL" id="MDQ0424617.1"/>
    </source>
</evidence>
<dbReference type="Gene3D" id="3.40.50.2000">
    <property type="entry name" value="Glycogen Phosphorylase B"/>
    <property type="match status" value="2"/>
</dbReference>